<evidence type="ECO:0000313" key="1">
    <source>
        <dbReference type="EMBL" id="EGE54440.1"/>
    </source>
</evidence>
<name>F1Z2L3_9STRE</name>
<dbReference type="Pfam" id="PF10978">
    <property type="entry name" value="DUF2785"/>
    <property type="match status" value="1"/>
</dbReference>
<dbReference type="eggNOG" id="ENOG5030DU7">
    <property type="taxonomic scope" value="Bacteria"/>
</dbReference>
<gene>
    <name evidence="1" type="ORF">SPB_1081</name>
</gene>
<dbReference type="InterPro" id="IPR021247">
    <property type="entry name" value="DUF2785"/>
</dbReference>
<dbReference type="Proteomes" id="UP000003732">
    <property type="component" value="Unassembled WGS sequence"/>
</dbReference>
<evidence type="ECO:0008006" key="3">
    <source>
        <dbReference type="Google" id="ProtNLM"/>
    </source>
</evidence>
<proteinExistence type="predicted"/>
<evidence type="ECO:0000313" key="2">
    <source>
        <dbReference type="Proteomes" id="UP000003732"/>
    </source>
</evidence>
<organism evidence="1 2">
    <name type="scientific">Streptococcus parauberis NCFD 2020</name>
    <dbReference type="NCBI Taxonomy" id="873447"/>
    <lineage>
        <taxon>Bacteria</taxon>
        <taxon>Bacillati</taxon>
        <taxon>Bacillota</taxon>
        <taxon>Bacilli</taxon>
        <taxon>Lactobacillales</taxon>
        <taxon>Streptococcaceae</taxon>
        <taxon>Streptococcus</taxon>
    </lineage>
</organism>
<dbReference type="AlphaFoldDB" id="F1Z2L3"/>
<reference evidence="1 2" key="1">
    <citation type="submission" date="2011-02" db="EMBL/GenBank/DDBJ databases">
        <authorList>
            <person name="Stanhope M.J."/>
            <person name="Durkin A.S."/>
            <person name="Hostetler J."/>
            <person name="Kim M."/>
            <person name="Radune D."/>
            <person name="Singh I."/>
            <person name="Town C.D."/>
        </authorList>
    </citation>
    <scope>NUCLEOTIDE SEQUENCE [LARGE SCALE GENOMIC DNA]</scope>
    <source>
        <strain evidence="1 2">NCFD 2020</strain>
    </source>
</reference>
<dbReference type="EMBL" id="AEUT02000001">
    <property type="protein sequence ID" value="EGE54440.1"/>
    <property type="molecule type" value="Genomic_DNA"/>
</dbReference>
<dbReference type="HOGENOM" id="CLU_074786_0_0_9"/>
<protein>
    <recommendedName>
        <fullName evidence="3">DUF2785 domain-containing protein</fullName>
    </recommendedName>
</protein>
<sequence>MEARDVIKSVENIYPISEPVLEFLLNHIGNPDPKIRDEVVYGAWYKLIKEHKLMQSQKLNILQRVLRDRFLLHGLGTPNNNTVLKRSFTALLLTLLLEDSNNSNWISIENQIEIMDQVLFWLTVESDFRGLDENLGWVHAFAHGADLLTEIVKMEYFSKNESRKILDIIKRIMIIDDMLLWGEEDRISIVIVQLFKTNNIKEDILNDWILEVGKSIDSWESSKKWSTFLQSLYFKIKFEDLLSNNIKHIIESFLFQQYQDKDGLLS</sequence>
<accession>F1Z2L3</accession>
<comment type="caution">
    <text evidence="1">The sequence shown here is derived from an EMBL/GenBank/DDBJ whole genome shotgun (WGS) entry which is preliminary data.</text>
</comment>